<organism evidence="3 4">
    <name type="scientific">candidate division WWE3 bacterium CG08_land_8_20_14_0_20_41_10</name>
    <dbReference type="NCBI Taxonomy" id="1975085"/>
    <lineage>
        <taxon>Bacteria</taxon>
        <taxon>Katanobacteria</taxon>
    </lineage>
</organism>
<keyword evidence="2" id="KW-1133">Transmembrane helix</keyword>
<protein>
    <recommendedName>
        <fullName evidence="5">Polymerase nucleotidyl transferase domain-containing protein</fullName>
    </recommendedName>
</protein>
<dbReference type="CDD" id="cd05403">
    <property type="entry name" value="NT_KNTase_like"/>
    <property type="match status" value="1"/>
</dbReference>
<dbReference type="Proteomes" id="UP000231252">
    <property type="component" value="Unassembled WGS sequence"/>
</dbReference>
<feature type="transmembrane region" description="Helical" evidence="2">
    <location>
        <begin position="154"/>
        <end position="173"/>
    </location>
</feature>
<evidence type="ECO:0000313" key="3">
    <source>
        <dbReference type="EMBL" id="PIS22691.1"/>
    </source>
</evidence>
<keyword evidence="2" id="KW-0812">Transmembrane</keyword>
<evidence type="ECO:0000256" key="1">
    <source>
        <dbReference type="SAM" id="MobiDB-lite"/>
    </source>
</evidence>
<feature type="compositionally biased region" description="Basic residues" evidence="1">
    <location>
        <begin position="1"/>
        <end position="15"/>
    </location>
</feature>
<gene>
    <name evidence="3" type="ORF">COT50_00625</name>
</gene>
<reference evidence="4" key="1">
    <citation type="submission" date="2017-09" db="EMBL/GenBank/DDBJ databases">
        <title>Depth-based differentiation of microbial function through sediment-hosted aquifers and enrichment of novel symbionts in the deep terrestrial subsurface.</title>
        <authorList>
            <person name="Probst A.J."/>
            <person name="Ladd B."/>
            <person name="Jarett J.K."/>
            <person name="Geller-Mcgrath D.E."/>
            <person name="Sieber C.M.K."/>
            <person name="Emerson J.B."/>
            <person name="Anantharaman K."/>
            <person name="Thomas B.C."/>
            <person name="Malmstrom R."/>
            <person name="Stieglmeier M."/>
            <person name="Klingl A."/>
            <person name="Woyke T."/>
            <person name="Ryan C.M."/>
            <person name="Banfield J.F."/>
        </authorList>
    </citation>
    <scope>NUCLEOTIDE SEQUENCE [LARGE SCALE GENOMIC DNA]</scope>
</reference>
<evidence type="ECO:0000313" key="4">
    <source>
        <dbReference type="Proteomes" id="UP000231252"/>
    </source>
</evidence>
<evidence type="ECO:0008006" key="5">
    <source>
        <dbReference type="Google" id="ProtNLM"/>
    </source>
</evidence>
<name>A0A2H0XCW2_UNCKA</name>
<accession>A0A2H0XCW2</accession>
<evidence type="ECO:0000256" key="2">
    <source>
        <dbReference type="SAM" id="Phobius"/>
    </source>
</evidence>
<feature type="region of interest" description="Disordered" evidence="1">
    <location>
        <begin position="1"/>
        <end position="21"/>
    </location>
</feature>
<dbReference type="SUPFAM" id="SSF81301">
    <property type="entry name" value="Nucleotidyltransferase"/>
    <property type="match status" value="1"/>
</dbReference>
<proteinExistence type="predicted"/>
<sequence length="303" mass="35239">MRKNPPKKFKKTKHKIAQDSGASVTPTQKAILDTLKYRQIFDCPMLYHQIWSYLISSKPVSEKDFKTSLNDLVEDKKVLCKDAWYSLNKVDYERVEKRKKHAEKLIVQANGVVKYLKHLPWLEMMAVTGSVAAFNADEQSDIDLLIVTKPQRLFLSRLFVVLILKLLGVYWYSQKPAGTICPNILLTSDNLAWDEKNRNIYVANEISLLYPLFSHHNCYFDFLKHNAWVTHYLTNLHIPDYKSQPPAKSDFLGKLTDLIELAVMKIQMLYMKNKKTTEIVSKNLVHFNTHDSASVILNKFEMR</sequence>
<dbReference type="Gene3D" id="3.30.460.10">
    <property type="entry name" value="Beta Polymerase, domain 2"/>
    <property type="match status" value="1"/>
</dbReference>
<keyword evidence="2" id="KW-0472">Membrane</keyword>
<dbReference type="EMBL" id="PEYU01000012">
    <property type="protein sequence ID" value="PIS22691.1"/>
    <property type="molecule type" value="Genomic_DNA"/>
</dbReference>
<dbReference type="AlphaFoldDB" id="A0A2H0XCW2"/>
<dbReference type="InterPro" id="IPR043519">
    <property type="entry name" value="NT_sf"/>
</dbReference>
<comment type="caution">
    <text evidence="3">The sequence shown here is derived from an EMBL/GenBank/DDBJ whole genome shotgun (WGS) entry which is preliminary data.</text>
</comment>